<accession>A0A3P7XAC0</accession>
<dbReference type="PROSITE" id="PS00018">
    <property type="entry name" value="EF_HAND_1"/>
    <property type="match status" value="1"/>
</dbReference>
<evidence type="ECO:0000256" key="2">
    <source>
        <dbReference type="SAM" id="MobiDB-lite"/>
    </source>
</evidence>
<feature type="region of interest" description="Disordered" evidence="2">
    <location>
        <begin position="315"/>
        <end position="347"/>
    </location>
</feature>
<proteinExistence type="predicted"/>
<gene>
    <name evidence="4" type="ORF">HPBE_LOCUS6979</name>
</gene>
<dbReference type="Pfam" id="PF13202">
    <property type="entry name" value="EF-hand_5"/>
    <property type="match status" value="1"/>
</dbReference>
<dbReference type="InterPro" id="IPR011992">
    <property type="entry name" value="EF-hand-dom_pair"/>
</dbReference>
<feature type="compositionally biased region" description="Low complexity" evidence="2">
    <location>
        <begin position="236"/>
        <end position="283"/>
    </location>
</feature>
<dbReference type="WBParaSite" id="HPBE_0000697801-mRNA-1">
    <property type="protein sequence ID" value="HPBE_0000697801-mRNA-1"/>
    <property type="gene ID" value="HPBE_0000697801"/>
</dbReference>
<dbReference type="Proteomes" id="UP000050761">
    <property type="component" value="Unassembled WGS sequence"/>
</dbReference>
<name>A0A3P7XAC0_HELPZ</name>
<dbReference type="InterPro" id="IPR018247">
    <property type="entry name" value="EF_Hand_1_Ca_BS"/>
</dbReference>
<evidence type="ECO:0000259" key="3">
    <source>
        <dbReference type="PROSITE" id="PS50222"/>
    </source>
</evidence>
<evidence type="ECO:0000313" key="5">
    <source>
        <dbReference type="Proteomes" id="UP000050761"/>
    </source>
</evidence>
<reference evidence="4 5" key="1">
    <citation type="submission" date="2018-11" db="EMBL/GenBank/DDBJ databases">
        <authorList>
            <consortium name="Pathogen Informatics"/>
        </authorList>
    </citation>
    <scope>NUCLEOTIDE SEQUENCE [LARGE SCALE GENOMIC DNA]</scope>
</reference>
<evidence type="ECO:0000313" key="6">
    <source>
        <dbReference type="WBParaSite" id="HPBE_0000697801-mRNA-1"/>
    </source>
</evidence>
<keyword evidence="5" id="KW-1185">Reference proteome</keyword>
<dbReference type="SMART" id="SM00054">
    <property type="entry name" value="EFh"/>
    <property type="match status" value="4"/>
</dbReference>
<dbReference type="InterPro" id="IPR002048">
    <property type="entry name" value="EF_hand_dom"/>
</dbReference>
<dbReference type="SUPFAM" id="SSF47473">
    <property type="entry name" value="EF-hand"/>
    <property type="match status" value="2"/>
</dbReference>
<dbReference type="GO" id="GO:0005509">
    <property type="term" value="F:calcium ion binding"/>
    <property type="evidence" value="ECO:0007669"/>
    <property type="project" value="InterPro"/>
</dbReference>
<organism evidence="4">
    <name type="scientific">Heligmosomoides polygyrus</name>
    <name type="common">Parasitic roundworm</name>
    <dbReference type="NCBI Taxonomy" id="6339"/>
    <lineage>
        <taxon>Eukaryota</taxon>
        <taxon>Metazoa</taxon>
        <taxon>Ecdysozoa</taxon>
        <taxon>Nematoda</taxon>
        <taxon>Chromadorea</taxon>
        <taxon>Rhabditida</taxon>
        <taxon>Rhabditina</taxon>
        <taxon>Rhabditomorpha</taxon>
        <taxon>Strongyloidea</taxon>
        <taxon>Heligmosomidae</taxon>
        <taxon>Heligmosomoides</taxon>
    </lineage>
</organism>
<keyword evidence="1" id="KW-0106">Calcium</keyword>
<reference evidence="6" key="2">
    <citation type="submission" date="2019-09" db="UniProtKB">
        <authorList>
            <consortium name="WormBaseParasite"/>
        </authorList>
    </citation>
    <scope>IDENTIFICATION</scope>
</reference>
<sequence>MCGIKCAENDLNRNGGLNFREFSFFALNLMNLERAELEKLFLAGDLDRNSELDGDECIPVRKMLKSVLRDKSELMLKKYDVNGDRNLSREEVDELAMKEFGVPVQSAFVLSDQNRDHAISAGDEMSELLLNLRTQELVDARLRLSKFDTNNDGKVSYEEIKPEVLRTADGFTLKQVFKAVDMDKDFYLSAQEYLALLNELGVRQRAGSLTGSPRTIDMASASATPNKVLKRFERVSSTTAETADTTDTSTSPSTSEAPLSTSDTQESTVETTVETTSLSSASSTAVAHAEIMIRDKRAVERVDAAPLIEEKLYGSGRSGSKRTLGVVQASSGRRSKREDATAPPLNKNQMELKKEEMDKLAETVKHNLRGGGGGPSIDLAVTVPYDSKDFE</sequence>
<dbReference type="OrthoDB" id="26525at2759"/>
<evidence type="ECO:0000256" key="1">
    <source>
        <dbReference type="ARBA" id="ARBA00022837"/>
    </source>
</evidence>
<evidence type="ECO:0000313" key="4">
    <source>
        <dbReference type="EMBL" id="VDO70436.1"/>
    </source>
</evidence>
<dbReference type="Gene3D" id="1.10.238.10">
    <property type="entry name" value="EF-hand"/>
    <property type="match status" value="2"/>
</dbReference>
<dbReference type="PROSITE" id="PS50222">
    <property type="entry name" value="EF_HAND_2"/>
    <property type="match status" value="1"/>
</dbReference>
<feature type="domain" description="EF-hand" evidence="3">
    <location>
        <begin position="168"/>
        <end position="203"/>
    </location>
</feature>
<feature type="region of interest" description="Disordered" evidence="2">
    <location>
        <begin position="234"/>
        <end position="283"/>
    </location>
</feature>
<protein>
    <submittedName>
        <fullName evidence="6">EF-hand domain-containing protein</fullName>
    </submittedName>
</protein>
<dbReference type="EMBL" id="UZAH01025784">
    <property type="protein sequence ID" value="VDO70436.1"/>
    <property type="molecule type" value="Genomic_DNA"/>
</dbReference>
<feature type="region of interest" description="Disordered" evidence="2">
    <location>
        <begin position="366"/>
        <end position="391"/>
    </location>
</feature>
<dbReference type="AlphaFoldDB" id="A0A3P7XAC0"/>